<keyword evidence="7" id="KW-0653">Protein transport</keyword>
<dbReference type="EMBL" id="JACRDE010000282">
    <property type="protein sequence ID" value="MBI5249910.1"/>
    <property type="molecule type" value="Genomic_DNA"/>
</dbReference>
<dbReference type="GO" id="GO:0005524">
    <property type="term" value="F:ATP binding"/>
    <property type="evidence" value="ECO:0007669"/>
    <property type="project" value="UniProtKB-KW"/>
</dbReference>
<evidence type="ECO:0000313" key="13">
    <source>
        <dbReference type="Proteomes" id="UP000807825"/>
    </source>
</evidence>
<sequence length="564" mass="62385">MKDRIGEMLLRAGIIDEEKLERAIEYQRNQGGKIYGALVKLDLVDEDDVVEYLSRQLGLPTVSLDEIDVDPDAVKLLAPEKAQKYMAIPYSQVNSTLYVAMADPTDLNAIDDIKFMTNMSVEVSIATESQIKKALDTFYDAGVAAENVLDGFDEEDMEAVGDVSDLDAADVAKAAEEAPVVKLVNYILREAINKKASDIHIEPYEKVLRVRIRIDGALYEIIKPPMKLKNAMVSRVKIMARLDIAERRLPQDGRIKLKLGKGRDMDFRVSVLPTLFGEKVVMRLLDKSNLQLDMTKLGFEEKPLRHFKEAIHKPFGMVLVTGPTGSGKTTTLYSALSELNAPDVNVSTAEDPVEFNLHGINQVQMHEEIGLTFASSLRSFLRQDPDIIMVGEIRDFETAEIAVKAALTGHMVLSTLHTNDAPQTINRLLNMGIEPFLVASSVNCIIAQRLARRICSHCKMEVEPSAEALRDLGVKMEDIGSFPIYQGAGCNMCSNTGFKGRIALYEVMPIADELKELVLAGASALELKREAIRLGMDTLRMAGVNKLKEGITTVNEIGRVTMAD</sequence>
<keyword evidence="3" id="KW-0813">Transport</keyword>
<evidence type="ECO:0000256" key="10">
    <source>
        <dbReference type="ARBA" id="ARBA00034006"/>
    </source>
</evidence>
<name>A0A9D6V3E3_9BACT</name>
<dbReference type="GO" id="GO:0015627">
    <property type="term" value="C:type II protein secretion system complex"/>
    <property type="evidence" value="ECO:0007669"/>
    <property type="project" value="InterPro"/>
</dbReference>
<comment type="caution">
    <text evidence="12">The sequence shown here is derived from an EMBL/GenBank/DDBJ whole genome shotgun (WGS) entry which is preliminary data.</text>
</comment>
<evidence type="ECO:0000256" key="7">
    <source>
        <dbReference type="ARBA" id="ARBA00022927"/>
    </source>
</evidence>
<dbReference type="FunFam" id="3.30.300.160:FF:000002">
    <property type="entry name" value="Type II secretion system protein E"/>
    <property type="match status" value="1"/>
</dbReference>
<dbReference type="InterPro" id="IPR007831">
    <property type="entry name" value="T2SS_GspE_N"/>
</dbReference>
<dbReference type="InterPro" id="IPR013369">
    <property type="entry name" value="T2SS_GspE"/>
</dbReference>
<dbReference type="Gene3D" id="3.30.450.90">
    <property type="match status" value="1"/>
</dbReference>
<dbReference type="Pfam" id="PF05157">
    <property type="entry name" value="MshEN"/>
    <property type="match status" value="1"/>
</dbReference>
<dbReference type="Gene3D" id="3.40.50.300">
    <property type="entry name" value="P-loop containing nucleotide triphosphate hydrolases"/>
    <property type="match status" value="1"/>
</dbReference>
<dbReference type="GO" id="GO:0008564">
    <property type="term" value="F:protein-exporting ATPase activity"/>
    <property type="evidence" value="ECO:0007669"/>
    <property type="project" value="UniProtKB-EC"/>
</dbReference>
<comment type="similarity">
    <text evidence="2">Belongs to the GSP E family.</text>
</comment>
<dbReference type="FunFam" id="3.30.450.90:FF:000001">
    <property type="entry name" value="Type II secretion system ATPase GspE"/>
    <property type="match status" value="1"/>
</dbReference>
<dbReference type="EC" id="7.4.2.8" evidence="9"/>
<feature type="domain" description="Bacterial type II secretion system protein E" evidence="11">
    <location>
        <begin position="381"/>
        <end position="395"/>
    </location>
</feature>
<dbReference type="PANTHER" id="PTHR30258:SF1">
    <property type="entry name" value="PROTEIN TRANSPORT PROTEIN HOFB HOMOLOG"/>
    <property type="match status" value="1"/>
</dbReference>
<dbReference type="Gene3D" id="3.30.300.160">
    <property type="entry name" value="Type II secretion system, protein E, N-terminal domain"/>
    <property type="match status" value="1"/>
</dbReference>
<dbReference type="SUPFAM" id="SSF52540">
    <property type="entry name" value="P-loop containing nucleoside triphosphate hydrolases"/>
    <property type="match status" value="1"/>
</dbReference>
<dbReference type="GO" id="GO:0005737">
    <property type="term" value="C:cytoplasm"/>
    <property type="evidence" value="ECO:0007669"/>
    <property type="project" value="UniProtKB-SubCell"/>
</dbReference>
<evidence type="ECO:0000256" key="8">
    <source>
        <dbReference type="ARBA" id="ARBA00022967"/>
    </source>
</evidence>
<dbReference type="AlphaFoldDB" id="A0A9D6V3E3"/>
<evidence type="ECO:0000256" key="9">
    <source>
        <dbReference type="ARBA" id="ARBA00024382"/>
    </source>
</evidence>
<dbReference type="Pfam" id="PF00437">
    <property type="entry name" value="T2SSE"/>
    <property type="match status" value="1"/>
</dbReference>
<comment type="catalytic activity">
    <reaction evidence="10">
        <text>ATP + H2O + cellular proteinSide 1 = ADP + phosphate + cellular proteinSide 2.</text>
        <dbReference type="EC" id="7.4.2.8"/>
    </reaction>
</comment>
<evidence type="ECO:0000256" key="5">
    <source>
        <dbReference type="ARBA" id="ARBA00022741"/>
    </source>
</evidence>
<dbReference type="GO" id="GO:0015628">
    <property type="term" value="P:protein secretion by the type II secretion system"/>
    <property type="evidence" value="ECO:0007669"/>
    <property type="project" value="InterPro"/>
</dbReference>
<dbReference type="InterPro" id="IPR003593">
    <property type="entry name" value="AAA+_ATPase"/>
</dbReference>
<dbReference type="GO" id="GO:0016887">
    <property type="term" value="F:ATP hydrolysis activity"/>
    <property type="evidence" value="ECO:0007669"/>
    <property type="project" value="InterPro"/>
</dbReference>
<reference evidence="12" key="1">
    <citation type="submission" date="2020-07" db="EMBL/GenBank/DDBJ databases">
        <title>Huge and variable diversity of episymbiotic CPR bacteria and DPANN archaea in groundwater ecosystems.</title>
        <authorList>
            <person name="He C.Y."/>
            <person name="Keren R."/>
            <person name="Whittaker M."/>
            <person name="Farag I.F."/>
            <person name="Doudna J."/>
            <person name="Cate J.H.D."/>
            <person name="Banfield J.F."/>
        </authorList>
    </citation>
    <scope>NUCLEOTIDE SEQUENCE</scope>
    <source>
        <strain evidence="12">NC_groundwater_1664_Pr3_B-0.1um_52_9</strain>
    </source>
</reference>
<dbReference type="PROSITE" id="PS00662">
    <property type="entry name" value="T2SP_E"/>
    <property type="match status" value="1"/>
</dbReference>
<dbReference type="GO" id="GO:0005886">
    <property type="term" value="C:plasma membrane"/>
    <property type="evidence" value="ECO:0007669"/>
    <property type="project" value="TreeGrafter"/>
</dbReference>
<dbReference type="GO" id="GO:0009297">
    <property type="term" value="P:pilus assembly"/>
    <property type="evidence" value="ECO:0007669"/>
    <property type="project" value="InterPro"/>
</dbReference>
<protein>
    <recommendedName>
        <fullName evidence="9">protein-secreting ATPase</fullName>
        <ecNumber evidence="9">7.4.2.8</ecNumber>
    </recommendedName>
</protein>
<keyword evidence="4" id="KW-0963">Cytoplasm</keyword>
<accession>A0A9D6V3E3</accession>
<gene>
    <name evidence="12" type="primary">pilB</name>
    <name evidence="12" type="ORF">HY912_10485</name>
</gene>
<dbReference type="PANTHER" id="PTHR30258">
    <property type="entry name" value="TYPE II SECRETION SYSTEM PROTEIN GSPE-RELATED"/>
    <property type="match status" value="1"/>
</dbReference>
<dbReference type="NCBIfam" id="TIGR02538">
    <property type="entry name" value="type_IV_pilB"/>
    <property type="match status" value="1"/>
</dbReference>
<evidence type="ECO:0000256" key="4">
    <source>
        <dbReference type="ARBA" id="ARBA00022490"/>
    </source>
</evidence>
<evidence type="ECO:0000256" key="1">
    <source>
        <dbReference type="ARBA" id="ARBA00004496"/>
    </source>
</evidence>
<dbReference type="CDD" id="cd01129">
    <property type="entry name" value="PulE-GspE-like"/>
    <property type="match status" value="1"/>
</dbReference>
<dbReference type="Proteomes" id="UP000807825">
    <property type="component" value="Unassembled WGS sequence"/>
</dbReference>
<dbReference type="InterPro" id="IPR027417">
    <property type="entry name" value="P-loop_NTPase"/>
</dbReference>
<dbReference type="InterPro" id="IPR001482">
    <property type="entry name" value="T2SS/T4SS_dom"/>
</dbReference>
<evidence type="ECO:0000259" key="11">
    <source>
        <dbReference type="PROSITE" id="PS00662"/>
    </source>
</evidence>
<evidence type="ECO:0000256" key="6">
    <source>
        <dbReference type="ARBA" id="ARBA00022840"/>
    </source>
</evidence>
<evidence type="ECO:0000256" key="3">
    <source>
        <dbReference type="ARBA" id="ARBA00022448"/>
    </source>
</evidence>
<dbReference type="SUPFAM" id="SSF160246">
    <property type="entry name" value="EspE N-terminal domain-like"/>
    <property type="match status" value="1"/>
</dbReference>
<proteinExistence type="inferred from homology"/>
<keyword evidence="6" id="KW-0067">ATP-binding</keyword>
<dbReference type="InterPro" id="IPR013374">
    <property type="entry name" value="ATPase_typ4_pilus-assembl_PilB"/>
</dbReference>
<keyword evidence="5" id="KW-0547">Nucleotide-binding</keyword>
<organism evidence="12 13">
    <name type="scientific">Desulfomonile tiedjei</name>
    <dbReference type="NCBI Taxonomy" id="2358"/>
    <lineage>
        <taxon>Bacteria</taxon>
        <taxon>Pseudomonadati</taxon>
        <taxon>Thermodesulfobacteriota</taxon>
        <taxon>Desulfomonilia</taxon>
        <taxon>Desulfomonilales</taxon>
        <taxon>Desulfomonilaceae</taxon>
        <taxon>Desulfomonile</taxon>
    </lineage>
</organism>
<dbReference type="NCBIfam" id="TIGR02533">
    <property type="entry name" value="type_II_gspE"/>
    <property type="match status" value="1"/>
</dbReference>
<dbReference type="FunFam" id="3.40.50.300:FF:000398">
    <property type="entry name" value="Type IV pilus assembly ATPase PilB"/>
    <property type="match status" value="1"/>
</dbReference>
<dbReference type="SMART" id="SM00382">
    <property type="entry name" value="AAA"/>
    <property type="match status" value="1"/>
</dbReference>
<evidence type="ECO:0000313" key="12">
    <source>
        <dbReference type="EMBL" id="MBI5249910.1"/>
    </source>
</evidence>
<evidence type="ECO:0000256" key="2">
    <source>
        <dbReference type="ARBA" id="ARBA00006611"/>
    </source>
</evidence>
<keyword evidence="8" id="KW-1278">Translocase</keyword>
<comment type="subcellular location">
    <subcellularLocation>
        <location evidence="1">Cytoplasm</location>
    </subcellularLocation>
</comment>
<dbReference type="Gene3D" id="1.10.40.70">
    <property type="match status" value="1"/>
</dbReference>
<dbReference type="InterPro" id="IPR037257">
    <property type="entry name" value="T2SS_E_N_sf"/>
</dbReference>